<dbReference type="EMBL" id="FUXI01000006">
    <property type="protein sequence ID" value="SJZ54906.1"/>
    <property type="molecule type" value="Genomic_DNA"/>
</dbReference>
<organism evidence="2 3">
    <name type="scientific">Pilibacter termitis</name>
    <dbReference type="NCBI Taxonomy" id="263852"/>
    <lineage>
        <taxon>Bacteria</taxon>
        <taxon>Bacillati</taxon>
        <taxon>Bacillota</taxon>
        <taxon>Bacilli</taxon>
        <taxon>Lactobacillales</taxon>
        <taxon>Enterococcaceae</taxon>
        <taxon>Pilibacter</taxon>
    </lineage>
</organism>
<dbReference type="AlphaFoldDB" id="A0A1T4LJV7"/>
<dbReference type="InterPro" id="IPR045886">
    <property type="entry name" value="ThiF/MoeB/HesA"/>
</dbReference>
<sequence length="353" mass="39905">MKLKTNLTAQLVKTSTDNIIGVGTKQYFTTSDEFKNSVDILQYLTKEREYEEVTDFLRKNNLSEKELQKLLDHKLITSNQNIFHKKDEMSFKNELYLELVVENANMAINDFKDTTFIILGCGGIGNFMAFALSTFSPKKIVLIDGEKIERSNLNRQFLFSNNDIGEFKATVIKRELKKRNPSLSIDVRTEWVDSRIGDELIRKYGHNNCIGILSADSTLAVQGISKSFCKKNVPFINIGYLNDISLIGPFYIPKISCCPYCHNAFSLDESTIGDENDIEYKIKQINDMNSAPSVFSNNALSASLAMSDIVQYIAGNFQQVKSVNKRIGVNSSTFEMYSLSSSIDETCQYCGEQ</sequence>
<evidence type="ECO:0000259" key="1">
    <source>
        <dbReference type="Pfam" id="PF00899"/>
    </source>
</evidence>
<evidence type="ECO:0000313" key="2">
    <source>
        <dbReference type="EMBL" id="SJZ54906.1"/>
    </source>
</evidence>
<dbReference type="GO" id="GO:0045116">
    <property type="term" value="P:protein neddylation"/>
    <property type="evidence" value="ECO:0007669"/>
    <property type="project" value="TreeGrafter"/>
</dbReference>
<dbReference type="GO" id="GO:0019781">
    <property type="term" value="F:NEDD8 activating enzyme activity"/>
    <property type="evidence" value="ECO:0007669"/>
    <property type="project" value="TreeGrafter"/>
</dbReference>
<dbReference type="InterPro" id="IPR000594">
    <property type="entry name" value="ThiF_NAD_FAD-bd"/>
</dbReference>
<dbReference type="PANTHER" id="PTHR10953:SF6">
    <property type="entry name" value="NEDD8-ACTIVATING ENZYME E1 CATALYTIC SUBUNIT"/>
    <property type="match status" value="1"/>
</dbReference>
<dbReference type="SUPFAM" id="SSF69572">
    <property type="entry name" value="Activating enzymes of the ubiquitin-like proteins"/>
    <property type="match status" value="1"/>
</dbReference>
<name>A0A1T4LJV7_9ENTE</name>
<dbReference type="PANTHER" id="PTHR10953">
    <property type="entry name" value="UBIQUITIN-ACTIVATING ENZYME E1"/>
    <property type="match status" value="1"/>
</dbReference>
<gene>
    <name evidence="2" type="ORF">SAMN02745116_00691</name>
</gene>
<reference evidence="3" key="1">
    <citation type="submission" date="2017-02" db="EMBL/GenBank/DDBJ databases">
        <authorList>
            <person name="Varghese N."/>
            <person name="Submissions S."/>
        </authorList>
    </citation>
    <scope>NUCLEOTIDE SEQUENCE [LARGE SCALE GENOMIC DNA]</scope>
    <source>
        <strain evidence="3">ATCC BAA-1030</strain>
    </source>
</reference>
<protein>
    <submittedName>
        <fullName evidence="2">ThiF family protein</fullName>
    </submittedName>
</protein>
<dbReference type="STRING" id="263852.SAMN02745116_00691"/>
<evidence type="ECO:0000313" key="3">
    <source>
        <dbReference type="Proteomes" id="UP000190328"/>
    </source>
</evidence>
<dbReference type="OrthoDB" id="9804286at2"/>
<dbReference type="InterPro" id="IPR035985">
    <property type="entry name" value="Ubiquitin-activating_enz"/>
</dbReference>
<dbReference type="Pfam" id="PF00899">
    <property type="entry name" value="ThiF"/>
    <property type="match status" value="1"/>
</dbReference>
<feature type="domain" description="THIF-type NAD/FAD binding fold" evidence="1">
    <location>
        <begin position="110"/>
        <end position="335"/>
    </location>
</feature>
<proteinExistence type="predicted"/>
<keyword evidence="3" id="KW-1185">Reference proteome</keyword>
<accession>A0A1T4LJV7</accession>
<dbReference type="Gene3D" id="3.40.50.720">
    <property type="entry name" value="NAD(P)-binding Rossmann-like Domain"/>
    <property type="match status" value="1"/>
</dbReference>
<dbReference type="GO" id="GO:0005737">
    <property type="term" value="C:cytoplasm"/>
    <property type="evidence" value="ECO:0007669"/>
    <property type="project" value="TreeGrafter"/>
</dbReference>
<dbReference type="RefSeq" id="WP_078806649.1">
    <property type="nucleotide sequence ID" value="NZ_FUXI01000006.1"/>
</dbReference>
<dbReference type="Proteomes" id="UP000190328">
    <property type="component" value="Unassembled WGS sequence"/>
</dbReference>
<dbReference type="CDD" id="cd01483">
    <property type="entry name" value="E1_enzyme_family"/>
    <property type="match status" value="1"/>
</dbReference>